<evidence type="ECO:0000256" key="7">
    <source>
        <dbReference type="ARBA" id="ARBA00022737"/>
    </source>
</evidence>
<dbReference type="Pfam" id="PF02014">
    <property type="entry name" value="Reeler"/>
    <property type="match status" value="1"/>
</dbReference>
<evidence type="ECO:0000256" key="3">
    <source>
        <dbReference type="ARBA" id="ARBA00022525"/>
    </source>
</evidence>
<dbReference type="Gene3D" id="2.60.40.4060">
    <property type="entry name" value="Reeler domain"/>
    <property type="match status" value="1"/>
</dbReference>
<dbReference type="SMR" id="A0A7M7IMT3"/>
<dbReference type="PROSITE" id="PS50092">
    <property type="entry name" value="TSP1"/>
    <property type="match status" value="5"/>
</dbReference>
<dbReference type="Pfam" id="PF06468">
    <property type="entry name" value="Spond_N"/>
    <property type="match status" value="1"/>
</dbReference>
<dbReference type="SUPFAM" id="SSF57362">
    <property type="entry name" value="BPTI-like"/>
    <property type="match status" value="1"/>
</dbReference>
<keyword evidence="17" id="KW-1185">Reference proteome</keyword>
<dbReference type="Gene3D" id="2.20.100.10">
    <property type="entry name" value="Thrombospondin type-1 (TSP1) repeat"/>
    <property type="match status" value="5"/>
</dbReference>
<evidence type="ECO:0000256" key="5">
    <source>
        <dbReference type="ARBA" id="ARBA00022723"/>
    </source>
</evidence>
<dbReference type="Gene3D" id="4.10.410.10">
    <property type="entry name" value="Pancreatic trypsin inhibitor Kunitz domain"/>
    <property type="match status" value="1"/>
</dbReference>
<dbReference type="InterPro" id="IPR044004">
    <property type="entry name" value="TSP1_spondin_dom"/>
</dbReference>
<dbReference type="GO" id="GO:0004867">
    <property type="term" value="F:serine-type endopeptidase inhibitor activity"/>
    <property type="evidence" value="ECO:0007669"/>
    <property type="project" value="InterPro"/>
</dbReference>
<dbReference type="GO" id="GO:0007155">
    <property type="term" value="P:cell adhesion"/>
    <property type="evidence" value="ECO:0007669"/>
    <property type="project" value="UniProtKB-KW"/>
</dbReference>
<accession>A0A7M7IMT3</accession>
<keyword evidence="4" id="KW-0272">Extracellular matrix</keyword>
<dbReference type="FunFam" id="2.60.40.2130:FF:000002">
    <property type="entry name" value="Putative Spondin-1"/>
    <property type="match status" value="1"/>
</dbReference>
<dbReference type="Pfam" id="PF19028">
    <property type="entry name" value="TSP1_spondin"/>
    <property type="match status" value="1"/>
</dbReference>
<dbReference type="RefSeq" id="XP_016839124.1">
    <property type="nucleotide sequence ID" value="XM_016983635.3"/>
</dbReference>
<dbReference type="InParanoid" id="A0A7M7IMT3"/>
<dbReference type="InterPro" id="IPR000884">
    <property type="entry name" value="TSP1_rpt"/>
</dbReference>
<evidence type="ECO:0000256" key="6">
    <source>
        <dbReference type="ARBA" id="ARBA00022729"/>
    </source>
</evidence>
<keyword evidence="8" id="KW-0130">Cell adhesion</keyword>
<dbReference type="CDD" id="cd00109">
    <property type="entry name" value="Kunitz-type"/>
    <property type="match status" value="1"/>
</dbReference>
<feature type="compositionally biased region" description="Low complexity" evidence="12">
    <location>
        <begin position="610"/>
        <end position="622"/>
    </location>
</feature>
<dbReference type="PROSITE" id="PS51019">
    <property type="entry name" value="REELIN"/>
    <property type="match status" value="1"/>
</dbReference>
<dbReference type="PROSITE" id="PS51020">
    <property type="entry name" value="SPONDIN"/>
    <property type="match status" value="1"/>
</dbReference>
<feature type="region of interest" description="Disordered" evidence="12">
    <location>
        <begin position="798"/>
        <end position="828"/>
    </location>
</feature>
<dbReference type="InterPro" id="IPR036383">
    <property type="entry name" value="TSP1_rpt_sf"/>
</dbReference>
<dbReference type="InterPro" id="IPR038678">
    <property type="entry name" value="Spondin_N_sf"/>
</dbReference>
<keyword evidence="3" id="KW-0964">Secreted</keyword>
<keyword evidence="6" id="KW-0732">Signal</keyword>
<dbReference type="PROSITE" id="PS00280">
    <property type="entry name" value="BPTI_KUNITZ_1"/>
    <property type="match status" value="1"/>
</dbReference>
<evidence type="ECO:0000256" key="1">
    <source>
        <dbReference type="ARBA" id="ARBA00004498"/>
    </source>
</evidence>
<dbReference type="Gene3D" id="2.60.40.2130">
    <property type="entry name" value="F-spondin domain"/>
    <property type="match status" value="1"/>
</dbReference>
<dbReference type="FunCoup" id="A0A7M7IMT3">
    <property type="interactions" value="36"/>
</dbReference>
<evidence type="ECO:0000259" key="13">
    <source>
        <dbReference type="PROSITE" id="PS50279"/>
    </source>
</evidence>
<evidence type="ECO:0000256" key="4">
    <source>
        <dbReference type="ARBA" id="ARBA00022530"/>
    </source>
</evidence>
<dbReference type="SMART" id="SM00131">
    <property type="entry name" value="KU"/>
    <property type="match status" value="1"/>
</dbReference>
<dbReference type="InterPro" id="IPR009465">
    <property type="entry name" value="Spondin_N"/>
</dbReference>
<dbReference type="PRINTS" id="PR00759">
    <property type="entry name" value="BASICPTASE"/>
</dbReference>
<name>A0A7M7IMT3_NASVI</name>
<dbReference type="CDD" id="cd08544">
    <property type="entry name" value="Reeler"/>
    <property type="match status" value="1"/>
</dbReference>
<dbReference type="OrthoDB" id="347314at2759"/>
<dbReference type="InterPro" id="IPR051418">
    <property type="entry name" value="Spondin/Thrombospondin_T1"/>
</dbReference>
<dbReference type="GeneID" id="100118801"/>
<evidence type="ECO:0000256" key="2">
    <source>
        <dbReference type="ARBA" id="ARBA00019594"/>
    </source>
</evidence>
<evidence type="ECO:0000259" key="15">
    <source>
        <dbReference type="PROSITE" id="PS51020"/>
    </source>
</evidence>
<dbReference type="InterPro" id="IPR042307">
    <property type="entry name" value="Reeler_sf"/>
</dbReference>
<dbReference type="GO" id="GO:0031012">
    <property type="term" value="C:extracellular matrix"/>
    <property type="evidence" value="ECO:0007669"/>
    <property type="project" value="TreeGrafter"/>
</dbReference>
<dbReference type="InterPro" id="IPR036880">
    <property type="entry name" value="Kunitz_BPTI_sf"/>
</dbReference>
<reference evidence="16" key="1">
    <citation type="submission" date="2021-01" db="UniProtKB">
        <authorList>
            <consortium name="EnsemblMetazoa"/>
        </authorList>
    </citation>
    <scope>IDENTIFICATION</scope>
</reference>
<feature type="domain" description="BPTI/Kunitz inhibitor" evidence="13">
    <location>
        <begin position="717"/>
        <end position="771"/>
    </location>
</feature>
<dbReference type="PANTHER" id="PTHR11311">
    <property type="entry name" value="SPONDIN"/>
    <property type="match status" value="1"/>
</dbReference>
<evidence type="ECO:0000256" key="8">
    <source>
        <dbReference type="ARBA" id="ARBA00022889"/>
    </source>
</evidence>
<sequence length="965" mass="109771">MNELWTQQRAEEASVPSEAQESFAGYSHSRIPSSGSKLAAAATMQLRKFSQLALLLLAAAAVVVNGSTHCEQKWDDIKAPHSVSETYRIKLLKINTTDEFRSFMPNTKYQVMLKNEIEDVQFIRFYITVENENKSLPHGVLELYDQELSEFTQDCPDAVVQVSQVVKDDISVYWTSPEEGNGCVIFRASVMESPSVWFMDGTLEQKFCQDPKASFDDPGPVLPECCACDEAKYELAFEGLWSRYTHPKNFPSKPWNARFSDVIGASHTSEYRFWEYNGYASEGLKQVAENGVTRVLESELKNQSQHIRTIIKARGINFPNITSKTFAVFRVDQMHHLMSLVSMIDPSPDWFVGVSGLELCLSNCSWIEHKELNLYPIDAGTDDGITYESVDAQTEPRDVIRRITTTWPNDDRSPFYDDSAVDMNPLARLYLKRQRIYEKNCERSPSSEDSEGLGAVVDQPITRKACRVTNWGPWESCSVTCGRGVKLRQRKYKNEKAAAKHNCDSLLTDRVVCYAPDNFVCPPDEVDEKKCPLSQWSEWTICSKSCGPESRTRERNFRPKRKRKECRMQYPRIELQQTIDCENSACEAEETTTDGDSSTTDVAGDEEAVSETTTESITTTVSSDEESDYDAADNRRYLAKIWPRPRRKKCPESRYYQWSFWSPCSVSCGSGTKSRSRQIKPDYSPNAADYECQYESAICEAETKSCQITPELVQVICSQPVQLGHCPDEHDDNSLRYYYDKITAKCLLFHYTGCNGNMNNFRTLQECQTTCSTFQDPDSLKNYKLKLSSVVTYNVPLTDHPNSKIKRARSDDNTTEKKKKKKHKGETKSNDRVDCRMTEWSDWSPCYSCKGYRTMSRDVLTHPRNGGKSCPTKTMRRQKCHKVLPDCNVQNDREALVFDSSEEQVSVHCRVSPWGPWSSCATSCGLSQRRRTRKIAVEPRGPFGKSCPALAQIETCRLPACINAT</sequence>
<dbReference type="GO" id="GO:0046872">
    <property type="term" value="F:metal ion binding"/>
    <property type="evidence" value="ECO:0007669"/>
    <property type="project" value="UniProtKB-KW"/>
</dbReference>
<comment type="subcellular location">
    <subcellularLocation>
        <location evidence="1">Secreted</location>
        <location evidence="1">Extracellular space</location>
        <location evidence="1">Extracellular matrix</location>
    </subcellularLocation>
</comment>
<organism evidence="16 17">
    <name type="scientific">Nasonia vitripennis</name>
    <name type="common">Parasitic wasp</name>
    <dbReference type="NCBI Taxonomy" id="7425"/>
    <lineage>
        <taxon>Eukaryota</taxon>
        <taxon>Metazoa</taxon>
        <taxon>Ecdysozoa</taxon>
        <taxon>Arthropoda</taxon>
        <taxon>Hexapoda</taxon>
        <taxon>Insecta</taxon>
        <taxon>Pterygota</taxon>
        <taxon>Neoptera</taxon>
        <taxon>Endopterygota</taxon>
        <taxon>Hymenoptera</taxon>
        <taxon>Apocrita</taxon>
        <taxon>Proctotrupomorpha</taxon>
        <taxon>Chalcidoidea</taxon>
        <taxon>Pteromalidae</taxon>
        <taxon>Pteromalinae</taxon>
        <taxon>Nasonia</taxon>
    </lineage>
</organism>
<keyword evidence="10" id="KW-0325">Glycoprotein</keyword>
<keyword evidence="9" id="KW-1015">Disulfide bond</keyword>
<dbReference type="EnsemblMetazoa" id="XM_016983635">
    <property type="protein sequence ID" value="XP_016839124"/>
    <property type="gene ID" value="LOC100118801"/>
</dbReference>
<dbReference type="InterPro" id="IPR002223">
    <property type="entry name" value="Kunitz_BPTI"/>
</dbReference>
<evidence type="ECO:0000256" key="10">
    <source>
        <dbReference type="ARBA" id="ARBA00023180"/>
    </source>
</evidence>
<dbReference type="KEGG" id="nvi:100118801"/>
<evidence type="ECO:0000256" key="9">
    <source>
        <dbReference type="ARBA" id="ARBA00023157"/>
    </source>
</evidence>
<evidence type="ECO:0000313" key="17">
    <source>
        <dbReference type="Proteomes" id="UP000002358"/>
    </source>
</evidence>
<dbReference type="PROSITE" id="PS50279">
    <property type="entry name" value="BPTI_KUNITZ_2"/>
    <property type="match status" value="1"/>
</dbReference>
<evidence type="ECO:0000256" key="12">
    <source>
        <dbReference type="SAM" id="MobiDB-lite"/>
    </source>
</evidence>
<proteinExistence type="predicted"/>
<protein>
    <recommendedName>
        <fullName evidence="2">Spondin-1</fullName>
    </recommendedName>
    <alternativeName>
        <fullName evidence="11">F-spondin</fullName>
    </alternativeName>
</protein>
<dbReference type="AlphaFoldDB" id="A0A7M7IMT3"/>
<evidence type="ECO:0000313" key="16">
    <source>
        <dbReference type="EnsemblMetazoa" id="XP_016839124"/>
    </source>
</evidence>
<feature type="domain" description="Reelin" evidence="14">
    <location>
        <begin position="55"/>
        <end position="220"/>
    </location>
</feature>
<dbReference type="InterPro" id="IPR002861">
    <property type="entry name" value="Reeler_dom"/>
</dbReference>
<keyword evidence="7" id="KW-0677">Repeat</keyword>
<dbReference type="NCBIfam" id="NF038123">
    <property type="entry name" value="NF038123_dom"/>
    <property type="match status" value="1"/>
</dbReference>
<dbReference type="InterPro" id="IPR020901">
    <property type="entry name" value="Prtase_inh_Kunz-CS"/>
</dbReference>
<evidence type="ECO:0000256" key="11">
    <source>
        <dbReference type="ARBA" id="ARBA00030964"/>
    </source>
</evidence>
<dbReference type="PANTHER" id="PTHR11311:SF16">
    <property type="entry name" value="SPONDIN-1"/>
    <property type="match status" value="1"/>
</dbReference>
<dbReference type="Pfam" id="PF00014">
    <property type="entry name" value="Kunitz_BPTI"/>
    <property type="match status" value="1"/>
</dbReference>
<dbReference type="Pfam" id="PF00090">
    <property type="entry name" value="TSP_1"/>
    <property type="match status" value="4"/>
</dbReference>
<dbReference type="SMART" id="SM00209">
    <property type="entry name" value="TSP1"/>
    <property type="match status" value="5"/>
</dbReference>
<keyword evidence="5" id="KW-0479">Metal-binding</keyword>
<feature type="domain" description="Spondin" evidence="15">
    <location>
        <begin position="221"/>
        <end position="411"/>
    </location>
</feature>
<dbReference type="SUPFAM" id="SSF82895">
    <property type="entry name" value="TSP-1 type 1 repeat"/>
    <property type="match status" value="5"/>
</dbReference>
<dbReference type="Proteomes" id="UP000002358">
    <property type="component" value="Chromosome 3"/>
</dbReference>
<evidence type="ECO:0000259" key="14">
    <source>
        <dbReference type="PROSITE" id="PS51019"/>
    </source>
</evidence>
<feature type="region of interest" description="Disordered" evidence="12">
    <location>
        <begin position="589"/>
        <end position="629"/>
    </location>
</feature>